<dbReference type="AlphaFoldDB" id="A0A1D1V661"/>
<protein>
    <recommendedName>
        <fullName evidence="18">Sphingosine-1-phosphate lyase 1</fullName>
        <ecNumber evidence="14">4.1.2.27</ecNumber>
    </recommendedName>
    <alternativeName>
        <fullName evidence="15">Sphingosine-1-phosphate aldolase</fullName>
    </alternativeName>
</protein>
<dbReference type="Gene3D" id="6.10.140.2150">
    <property type="match status" value="1"/>
</dbReference>
<dbReference type="GO" id="GO:0030149">
    <property type="term" value="P:sphingolipid catabolic process"/>
    <property type="evidence" value="ECO:0007669"/>
    <property type="project" value="TreeGrafter"/>
</dbReference>
<evidence type="ECO:0000256" key="18">
    <source>
        <dbReference type="ARBA" id="ARBA00069333"/>
    </source>
</evidence>
<comment type="similarity">
    <text evidence="13">Belongs to the group II decarboxylase family. Sphingosine-1-phosphate lyase subfamily.</text>
</comment>
<keyword evidence="6 19" id="KW-0663">Pyridoxal phosphate</keyword>
<comment type="caution">
    <text evidence="22">The sequence shown here is derived from an EMBL/GenBank/DDBJ whole genome shotgun (WGS) entry which is preliminary data.</text>
</comment>
<comment type="pathway">
    <text evidence="3">Sphingolipid metabolism.</text>
</comment>
<sequence length="539" mass="60120">MIVDKFVLEPLDHLLAHLLPWQIVALSVTATCISIFLYKFLWQDDSLFHRGKKFGLRLARKIPAVRDKIAREFQSSKERIEHDMLKPLHKDIRPIRELPSSRSAKDVLDLAVKYKSAETKEWDKLSGTVYSGSDDLTKLVTEVYSRFAWSNPLHPDVFPAVRQMEAEVIRMTCTLFNGNSDSCGSMTSGGTESILMACKAYRDRAFSLGITKPFIVAPVTAHAAFDKAAEYLGIRIKHIPVDSVTCKLNIRAMERAISSRTCMLVASAPQFPHGIIDPVEEVSRLGLKYSIPVHVDCCLGGFLLPFMDKAGFPLLPFDFRLKGVTSISADTHKYAYSPKGSSVIMYRSDEYLHHQYAVAPDWPGGIYASPSLSGSRVGASIATTWAVILYMGQDGYLQATREIIETARRLEQGLRQVEHISILGQPEVSVISFCSNSFNIYRLSDAMGKRGWNLNALQFPSSVHICVTRNHTAPGVVERFLQDVRECVEEIVKNPGEKTSGMAAIYGMAQSVPDRSVVSEMAWAYLDTCTALPDHYLVE</sequence>
<feature type="modified residue" description="N6-(pyridoxal phosphate)lysine" evidence="19">
    <location>
        <position position="333"/>
    </location>
</feature>
<dbReference type="Gene3D" id="3.40.640.10">
    <property type="entry name" value="Type I PLP-dependent aspartate aminotransferase-like (Major domain)"/>
    <property type="match status" value="1"/>
</dbReference>
<keyword evidence="4 21" id="KW-0812">Transmembrane</keyword>
<comment type="function">
    <text evidence="16">Cleaves phosphorylated sphingoid bases (PSBs), such as sphingosine-1-phosphate, into fatty aldehydes and phosphoethanolamine. Elevates stress-induced ceramide production and apoptosis. Required for global lipid homeostasis in liver and cholesterol homeostasis in fibroblasts. Involved in the regulation of pro-inflammatory response and neutrophil trafficking. Modulates neuronal autophagy via phosphoethanolamine production which regulates accumulation of aggregate-prone proteins such as APP. Seems to play a role in establishing neuronal contact sites and axonal maintenance.</text>
</comment>
<keyword evidence="23" id="KW-1185">Reference proteome</keyword>
<evidence type="ECO:0000256" key="8">
    <source>
        <dbReference type="ARBA" id="ARBA00022968"/>
    </source>
</evidence>
<evidence type="ECO:0000256" key="6">
    <source>
        <dbReference type="ARBA" id="ARBA00022898"/>
    </source>
</evidence>
<evidence type="ECO:0000256" key="1">
    <source>
        <dbReference type="ARBA" id="ARBA00001933"/>
    </source>
</evidence>
<dbReference type="GO" id="GO:0005789">
    <property type="term" value="C:endoplasmic reticulum membrane"/>
    <property type="evidence" value="ECO:0007669"/>
    <property type="project" value="UniProtKB-SubCell"/>
</dbReference>
<organism evidence="22 23">
    <name type="scientific">Ramazzottius varieornatus</name>
    <name type="common">Water bear</name>
    <name type="synonym">Tardigrade</name>
    <dbReference type="NCBI Taxonomy" id="947166"/>
    <lineage>
        <taxon>Eukaryota</taxon>
        <taxon>Metazoa</taxon>
        <taxon>Ecdysozoa</taxon>
        <taxon>Tardigrada</taxon>
        <taxon>Eutardigrada</taxon>
        <taxon>Parachela</taxon>
        <taxon>Hypsibioidea</taxon>
        <taxon>Ramazzottiidae</taxon>
        <taxon>Ramazzottius</taxon>
    </lineage>
</organism>
<dbReference type="SUPFAM" id="SSF53383">
    <property type="entry name" value="PLP-dependent transferases"/>
    <property type="match status" value="1"/>
</dbReference>
<evidence type="ECO:0000256" key="13">
    <source>
        <dbReference type="ARBA" id="ARBA00038302"/>
    </source>
</evidence>
<dbReference type="InterPro" id="IPR015422">
    <property type="entry name" value="PyrdxlP-dep_Trfase_small"/>
</dbReference>
<dbReference type="InterPro" id="IPR015421">
    <property type="entry name" value="PyrdxlP-dep_Trfase_major"/>
</dbReference>
<evidence type="ECO:0000256" key="3">
    <source>
        <dbReference type="ARBA" id="ARBA00004991"/>
    </source>
</evidence>
<dbReference type="PANTHER" id="PTHR42735:SF6">
    <property type="entry name" value="SPHINGOSINE-1-PHOSPHATE LYASE 1"/>
    <property type="match status" value="1"/>
</dbReference>
<reference evidence="22 23" key="1">
    <citation type="journal article" date="2016" name="Nat. Commun.">
        <title>Extremotolerant tardigrade genome and improved radiotolerance of human cultured cells by tardigrade-unique protein.</title>
        <authorList>
            <person name="Hashimoto T."/>
            <person name="Horikawa D.D."/>
            <person name="Saito Y."/>
            <person name="Kuwahara H."/>
            <person name="Kozuka-Hata H."/>
            <person name="Shin-I T."/>
            <person name="Minakuchi Y."/>
            <person name="Ohishi K."/>
            <person name="Motoyama A."/>
            <person name="Aizu T."/>
            <person name="Enomoto A."/>
            <person name="Kondo K."/>
            <person name="Tanaka S."/>
            <person name="Hara Y."/>
            <person name="Koshikawa S."/>
            <person name="Sagara H."/>
            <person name="Miura T."/>
            <person name="Yokobori S."/>
            <person name="Miyagawa K."/>
            <person name="Suzuki Y."/>
            <person name="Kubo T."/>
            <person name="Oyama M."/>
            <person name="Kohara Y."/>
            <person name="Fujiyama A."/>
            <person name="Arakawa K."/>
            <person name="Katayama T."/>
            <person name="Toyoda A."/>
            <person name="Kunieda T."/>
        </authorList>
    </citation>
    <scope>NUCLEOTIDE SEQUENCE [LARGE SCALE GENOMIC DNA]</scope>
    <source>
        <strain evidence="22 23">YOKOZUNA-1</strain>
    </source>
</reference>
<comment type="subcellular location">
    <subcellularLocation>
        <location evidence="17">Endoplasmic reticulum membrane</location>
        <topology evidence="17">Single-pass type III membrane protein</topology>
        <orientation evidence="17">Cytoplasmic side</orientation>
    </subcellularLocation>
</comment>
<dbReference type="EMBL" id="BDGG01000004">
    <property type="protein sequence ID" value="GAU97196.1"/>
    <property type="molecule type" value="Genomic_DNA"/>
</dbReference>
<dbReference type="PANTHER" id="PTHR42735">
    <property type="match status" value="1"/>
</dbReference>
<dbReference type="OrthoDB" id="10254570at2759"/>
<keyword evidence="10" id="KW-0443">Lipid metabolism</keyword>
<dbReference type="FunFam" id="3.90.1150.10:FF:000020">
    <property type="entry name" value="Sphingosine-1-phosphate lyase 1"/>
    <property type="match status" value="1"/>
</dbReference>
<name>A0A1D1V661_RAMVA</name>
<evidence type="ECO:0000256" key="17">
    <source>
        <dbReference type="ARBA" id="ARBA00060475"/>
    </source>
</evidence>
<evidence type="ECO:0000256" key="20">
    <source>
        <dbReference type="RuleBase" id="RU000382"/>
    </source>
</evidence>
<keyword evidence="11 21" id="KW-0472">Membrane</keyword>
<evidence type="ECO:0000313" key="23">
    <source>
        <dbReference type="Proteomes" id="UP000186922"/>
    </source>
</evidence>
<evidence type="ECO:0000256" key="5">
    <source>
        <dbReference type="ARBA" id="ARBA00022824"/>
    </source>
</evidence>
<evidence type="ECO:0000313" key="22">
    <source>
        <dbReference type="EMBL" id="GAU97196.1"/>
    </source>
</evidence>
<accession>A0A1D1V661</accession>
<keyword evidence="12 20" id="KW-0456">Lyase</keyword>
<dbReference type="InterPro" id="IPR002129">
    <property type="entry name" value="PyrdxlP-dep_de-COase"/>
</dbReference>
<dbReference type="CDD" id="cd06450">
    <property type="entry name" value="DOPA_deC_like"/>
    <property type="match status" value="1"/>
</dbReference>
<evidence type="ECO:0000256" key="15">
    <source>
        <dbReference type="ARBA" id="ARBA00042568"/>
    </source>
</evidence>
<dbReference type="Proteomes" id="UP000186922">
    <property type="component" value="Unassembled WGS sequence"/>
</dbReference>
<dbReference type="STRING" id="947166.A0A1D1V661"/>
<dbReference type="GO" id="GO:0008117">
    <property type="term" value="F:sphinganine-1-phosphate aldolase activity"/>
    <property type="evidence" value="ECO:0007669"/>
    <property type="project" value="UniProtKB-EC"/>
</dbReference>
<keyword evidence="8" id="KW-0735">Signal-anchor</keyword>
<gene>
    <name evidence="22" type="primary">RvY_08537-1</name>
    <name evidence="22" type="synonym">RvY_08537.1</name>
    <name evidence="22" type="ORF">RvY_08537</name>
</gene>
<keyword evidence="5" id="KW-0256">Endoplasmic reticulum</keyword>
<comment type="pathway">
    <text evidence="2">Lipid metabolism; sphingolipid metabolism.</text>
</comment>
<keyword evidence="7" id="KW-0746">Sphingolipid metabolism</keyword>
<keyword evidence="9 21" id="KW-1133">Transmembrane helix</keyword>
<comment type="cofactor">
    <cofactor evidence="1 19 20">
        <name>pyridoxal 5'-phosphate</name>
        <dbReference type="ChEBI" id="CHEBI:597326"/>
    </cofactor>
</comment>
<evidence type="ECO:0000256" key="19">
    <source>
        <dbReference type="PIRSR" id="PIRSR602129-50"/>
    </source>
</evidence>
<evidence type="ECO:0000256" key="11">
    <source>
        <dbReference type="ARBA" id="ARBA00023136"/>
    </source>
</evidence>
<dbReference type="GO" id="GO:0019752">
    <property type="term" value="P:carboxylic acid metabolic process"/>
    <property type="evidence" value="ECO:0007669"/>
    <property type="project" value="InterPro"/>
</dbReference>
<dbReference type="InterPro" id="IPR015424">
    <property type="entry name" value="PyrdxlP-dep_Trfase"/>
</dbReference>
<evidence type="ECO:0000256" key="16">
    <source>
        <dbReference type="ARBA" id="ARBA00053536"/>
    </source>
</evidence>
<evidence type="ECO:0000256" key="10">
    <source>
        <dbReference type="ARBA" id="ARBA00023098"/>
    </source>
</evidence>
<dbReference type="Pfam" id="PF00282">
    <property type="entry name" value="Pyridoxal_deC"/>
    <property type="match status" value="1"/>
</dbReference>
<feature type="transmembrane region" description="Helical" evidence="21">
    <location>
        <begin position="20"/>
        <end position="42"/>
    </location>
</feature>
<evidence type="ECO:0000256" key="4">
    <source>
        <dbReference type="ARBA" id="ARBA00022692"/>
    </source>
</evidence>
<evidence type="ECO:0000256" key="9">
    <source>
        <dbReference type="ARBA" id="ARBA00022989"/>
    </source>
</evidence>
<evidence type="ECO:0000256" key="12">
    <source>
        <dbReference type="ARBA" id="ARBA00023239"/>
    </source>
</evidence>
<dbReference type="Gene3D" id="3.90.1150.10">
    <property type="entry name" value="Aspartate Aminotransferase, domain 1"/>
    <property type="match status" value="1"/>
</dbReference>
<proteinExistence type="inferred from homology"/>
<dbReference type="EC" id="4.1.2.27" evidence="14"/>
<dbReference type="FunFam" id="3.40.640.10:FF:000020">
    <property type="entry name" value="sphingosine-1-phosphate lyase 1"/>
    <property type="match status" value="1"/>
</dbReference>
<evidence type="ECO:0000256" key="2">
    <source>
        <dbReference type="ARBA" id="ARBA00004760"/>
    </source>
</evidence>
<evidence type="ECO:0000256" key="21">
    <source>
        <dbReference type="SAM" id="Phobius"/>
    </source>
</evidence>
<evidence type="ECO:0000256" key="7">
    <source>
        <dbReference type="ARBA" id="ARBA00022919"/>
    </source>
</evidence>
<dbReference type="FunFam" id="6.10.140.2150:FF:000001">
    <property type="entry name" value="Sphingosine-1-phosphate lyase 1"/>
    <property type="match status" value="1"/>
</dbReference>
<dbReference type="GO" id="GO:0030170">
    <property type="term" value="F:pyridoxal phosphate binding"/>
    <property type="evidence" value="ECO:0007669"/>
    <property type="project" value="InterPro"/>
</dbReference>
<dbReference type="InterPro" id="IPR050477">
    <property type="entry name" value="GrpII_AminoAcid_Decarb"/>
</dbReference>
<evidence type="ECO:0000256" key="14">
    <source>
        <dbReference type="ARBA" id="ARBA00038965"/>
    </source>
</evidence>